<keyword evidence="2" id="KW-1185">Reference proteome</keyword>
<name>A0ABP8FDD4_9BACT</name>
<organism evidence="1 2">
    <name type="scientific">Compostibacter hankyongensis</name>
    <dbReference type="NCBI Taxonomy" id="1007089"/>
    <lineage>
        <taxon>Bacteria</taxon>
        <taxon>Pseudomonadati</taxon>
        <taxon>Bacteroidota</taxon>
        <taxon>Chitinophagia</taxon>
        <taxon>Chitinophagales</taxon>
        <taxon>Chitinophagaceae</taxon>
        <taxon>Compostibacter</taxon>
    </lineage>
</organism>
<dbReference type="EMBL" id="BAABFN010000001">
    <property type="protein sequence ID" value="GAA4300964.1"/>
    <property type="molecule type" value="Genomic_DNA"/>
</dbReference>
<evidence type="ECO:0000313" key="2">
    <source>
        <dbReference type="Proteomes" id="UP001501207"/>
    </source>
</evidence>
<protein>
    <submittedName>
        <fullName evidence="1">DUF2461 domain-containing protein</fullName>
    </submittedName>
</protein>
<dbReference type="PIRSF" id="PIRSF028451">
    <property type="entry name" value="UCP028451"/>
    <property type="match status" value="1"/>
</dbReference>
<evidence type="ECO:0000313" key="1">
    <source>
        <dbReference type="EMBL" id="GAA4300964.1"/>
    </source>
</evidence>
<dbReference type="Pfam" id="PF09365">
    <property type="entry name" value="DUF2461"/>
    <property type="match status" value="1"/>
</dbReference>
<dbReference type="NCBIfam" id="TIGR02453">
    <property type="entry name" value="TIGR02453 family protein"/>
    <property type="match status" value="1"/>
</dbReference>
<proteinExistence type="predicted"/>
<dbReference type="PANTHER" id="PTHR36452:SF1">
    <property type="entry name" value="DUF2461 DOMAIN-CONTAINING PROTEIN"/>
    <property type="match status" value="1"/>
</dbReference>
<sequence>MLQPATLTFLRQLKRNNNRPWFEAHKDKYLEAKADFEAFVEQVITAYGQTDTSLAGLEVKDCVFRIYKDVRFSKDKTPYKSNFAAGFNKGGKRVHLPGYYLHIEPGGNHFCGGGIWMPAAPELKKIRQEIDYNLDEFLGIIREKQFRKLFGELNTESALSRPPQGYSADNPAVDFLKLRSFIVGSSFSDAEVASPKLLKLILQRFTAMKPLIDFLNRAMD</sequence>
<dbReference type="InterPro" id="IPR012808">
    <property type="entry name" value="CHP02453"/>
</dbReference>
<gene>
    <name evidence="1" type="ORF">GCM10023143_02380</name>
</gene>
<accession>A0ABP8FDD4</accession>
<comment type="caution">
    <text evidence="1">The sequence shown here is derived from an EMBL/GenBank/DDBJ whole genome shotgun (WGS) entry which is preliminary data.</text>
</comment>
<dbReference type="RefSeq" id="WP_344974001.1">
    <property type="nucleotide sequence ID" value="NZ_BAABFN010000001.1"/>
</dbReference>
<reference evidence="2" key="1">
    <citation type="journal article" date="2019" name="Int. J. Syst. Evol. Microbiol.">
        <title>The Global Catalogue of Microorganisms (GCM) 10K type strain sequencing project: providing services to taxonomists for standard genome sequencing and annotation.</title>
        <authorList>
            <consortium name="The Broad Institute Genomics Platform"/>
            <consortium name="The Broad Institute Genome Sequencing Center for Infectious Disease"/>
            <person name="Wu L."/>
            <person name="Ma J."/>
        </authorList>
    </citation>
    <scope>NUCLEOTIDE SEQUENCE [LARGE SCALE GENOMIC DNA]</scope>
    <source>
        <strain evidence="2">JCM 17664</strain>
    </source>
</reference>
<dbReference type="PANTHER" id="PTHR36452">
    <property type="entry name" value="CHROMOSOME 12, WHOLE GENOME SHOTGUN SEQUENCE"/>
    <property type="match status" value="1"/>
</dbReference>
<dbReference type="Proteomes" id="UP001501207">
    <property type="component" value="Unassembled WGS sequence"/>
</dbReference>
<dbReference type="InterPro" id="IPR015996">
    <property type="entry name" value="UCP028451"/>
</dbReference>